<dbReference type="Proteomes" id="UP000523105">
    <property type="component" value="Unassembled WGS sequence"/>
</dbReference>
<dbReference type="EMBL" id="JACASV010000036">
    <property type="protein sequence ID" value="NWJ43610.1"/>
    <property type="molecule type" value="Genomic_DNA"/>
</dbReference>
<dbReference type="InterPro" id="IPR036327">
    <property type="entry name" value="Gp8_sf"/>
</dbReference>
<dbReference type="InterPro" id="IPR015298">
    <property type="entry name" value="Phage_T4_Gp8"/>
</dbReference>
<feature type="domain" description="Bacteriophage T4 Gp8" evidence="1">
    <location>
        <begin position="4"/>
        <end position="138"/>
    </location>
</feature>
<evidence type="ECO:0000313" key="2">
    <source>
        <dbReference type="EMBL" id="NWJ43610.1"/>
    </source>
</evidence>
<evidence type="ECO:0000259" key="1">
    <source>
        <dbReference type="Pfam" id="PF09215"/>
    </source>
</evidence>
<evidence type="ECO:0000313" key="3">
    <source>
        <dbReference type="Proteomes" id="UP000523105"/>
    </source>
</evidence>
<gene>
    <name evidence="2" type="ORF">HX837_05345</name>
</gene>
<name>A0A7K4MPU8_9ARCH</name>
<sequence>MPAIVTNKFRIHNAKQFIEAFDEVATTSGTAVSDSSGLLNTNMYLFIGKVTAWSDDTTPPTPTDAVANTHYENWRDMIAAKKITSSDVSHVIPRKNWTNNTSYFAYTHNTATLTSQDFHVMTTDYNVYKCLSNSDTNSGGSVASTSTTKPTGTGTSIITTADGYKWKFMYQISASDALKFVTPNYIPVDQVRRANGYLANTYDNAPAQVQYDVESAAASSGGGNGSIEVVHMTTRGSQYLGDVSTIQTGSTPSTTQVKITGTSLGADDSIVNNDIYFTSGDASGQGGTITDYNATTKIVTFSAVANTPADGDGYAIGPKLVVYGDGQGGNVRCTVNSTGAVNAVTVVAGGNNYSNASITIISNASQSNSFNPSPEAALTPIIGPAGGHGSDAIDELGGYYILTNARLEYSESNNFTTNNDFRKVGLLAQPKYANGDFATASVVDQASTIVLSSWNGTVYAADELVTGATSGATGRVVDFVGNNTLRVTDIIPSGNSTTAGYNSIYGYFTNTEVIAANTSGNGGSGASATANGSGAITGGDLTRFSGDILYVENRSPVTRASDQIEDVKLIIEF</sequence>
<protein>
    <recommendedName>
        <fullName evidence="1">Bacteriophage T4 Gp8 domain-containing protein</fullName>
    </recommendedName>
</protein>
<comment type="caution">
    <text evidence="2">The sequence shown here is derived from an EMBL/GenBank/DDBJ whole genome shotgun (WGS) entry which is preliminary data.</text>
</comment>
<dbReference type="Pfam" id="PF09215">
    <property type="entry name" value="Phage-Gp8"/>
    <property type="match status" value="1"/>
</dbReference>
<dbReference type="SUPFAM" id="SSF89433">
    <property type="entry name" value="Baseplate structural protein gp8"/>
    <property type="match status" value="2"/>
</dbReference>
<organism evidence="2 3">
    <name type="scientific">Marine Group I thaumarchaeote</name>
    <dbReference type="NCBI Taxonomy" id="2511932"/>
    <lineage>
        <taxon>Archaea</taxon>
        <taxon>Nitrososphaerota</taxon>
        <taxon>Marine Group I</taxon>
    </lineage>
</organism>
<dbReference type="AlphaFoldDB" id="A0A7K4MPU8"/>
<reference evidence="2 3" key="1">
    <citation type="journal article" date="2019" name="Environ. Microbiol.">
        <title>Genomics insights into ecotype formation of ammonia-oxidizing archaea in the deep ocean.</title>
        <authorList>
            <person name="Wang Y."/>
            <person name="Huang J.M."/>
            <person name="Cui G.J."/>
            <person name="Nunoura T."/>
            <person name="Takaki Y."/>
            <person name="Li W.L."/>
            <person name="Li J."/>
            <person name="Gao Z.M."/>
            <person name="Takai K."/>
            <person name="Zhang A.Q."/>
            <person name="Stepanauskas R."/>
        </authorList>
    </citation>
    <scope>NUCLEOTIDE SEQUENCE [LARGE SCALE GENOMIC DNA]</scope>
    <source>
        <strain evidence="2 3">L15b</strain>
    </source>
</reference>
<dbReference type="Gene3D" id="2.60.340.10">
    <property type="entry name" value="baseplate structural protein gp8, domain 1"/>
    <property type="match status" value="2"/>
</dbReference>
<proteinExistence type="predicted"/>
<accession>A0A7K4MPU8</accession>